<dbReference type="GO" id="GO:0008824">
    <property type="term" value="F:cyanate hydratase activity"/>
    <property type="evidence" value="ECO:0007669"/>
    <property type="project" value="InterPro"/>
</dbReference>
<dbReference type="SMART" id="SM01116">
    <property type="entry name" value="Cyanate_lyase"/>
    <property type="match status" value="1"/>
</dbReference>
<dbReference type="PANTHER" id="PTHR34186">
    <property type="entry name" value="CYANATE HYDRATASE"/>
    <property type="match status" value="1"/>
</dbReference>
<evidence type="ECO:0000256" key="1">
    <source>
        <dbReference type="ARBA" id="ARBA00003561"/>
    </source>
</evidence>
<dbReference type="OrthoDB" id="10019422at2759"/>
<dbReference type="Pfam" id="PF02560">
    <property type="entry name" value="Cyanate_lyase"/>
    <property type="match status" value="1"/>
</dbReference>
<dbReference type="InterPro" id="IPR008076">
    <property type="entry name" value="Cyanase"/>
</dbReference>
<dbReference type="Gene3D" id="1.10.260.40">
    <property type="entry name" value="lambda repressor-like DNA-binding domains"/>
    <property type="match status" value="1"/>
</dbReference>
<reference evidence="4" key="2">
    <citation type="submission" date="2014-03" db="EMBL/GenBank/DDBJ databases">
        <title>The whipworm genome and dual-species transcriptomics of an intimate host-pathogen interaction.</title>
        <authorList>
            <person name="Foth B.J."/>
            <person name="Tsai I.J."/>
            <person name="Reid A.J."/>
            <person name="Bancroft A.J."/>
            <person name="Nichol S."/>
            <person name="Tracey A."/>
            <person name="Holroyd N."/>
            <person name="Cotton J.A."/>
            <person name="Stanley E.J."/>
            <person name="Zarowiecki M."/>
            <person name="Liu J.Z."/>
            <person name="Huckvale T."/>
            <person name="Cooper P.J."/>
            <person name="Grencis R.K."/>
            <person name="Berriman M."/>
        </authorList>
    </citation>
    <scope>NUCLEOTIDE SEQUENCE [LARGE SCALE GENOMIC DNA]</scope>
</reference>
<organism evidence="4 5">
    <name type="scientific">Trichuris trichiura</name>
    <name type="common">Whipworm</name>
    <name type="synonym">Trichocephalus trichiurus</name>
    <dbReference type="NCBI Taxonomy" id="36087"/>
    <lineage>
        <taxon>Eukaryota</taxon>
        <taxon>Metazoa</taxon>
        <taxon>Ecdysozoa</taxon>
        <taxon>Nematoda</taxon>
        <taxon>Enoplea</taxon>
        <taxon>Dorylaimia</taxon>
        <taxon>Trichinellida</taxon>
        <taxon>Trichuridae</taxon>
        <taxon>Trichuris</taxon>
    </lineage>
</organism>
<dbReference type="Gene3D" id="3.30.1160.10">
    <property type="entry name" value="Cyanate lyase, C-terminal domain"/>
    <property type="match status" value="1"/>
</dbReference>
<comment type="function">
    <text evidence="1">Catalyzes the reaction of cyanate with bicarbonate to produce ammonia and carbon dioxide.</text>
</comment>
<name>A0A077ZFA0_TRITR</name>
<dbReference type="SUPFAM" id="SSF47413">
    <property type="entry name" value="lambda repressor-like DNA-binding domains"/>
    <property type="match status" value="1"/>
</dbReference>
<evidence type="ECO:0000256" key="2">
    <source>
        <dbReference type="ARBA" id="ARBA00023239"/>
    </source>
</evidence>
<dbReference type="InterPro" id="IPR003712">
    <property type="entry name" value="Cyanate_lyase_C"/>
</dbReference>
<evidence type="ECO:0000313" key="5">
    <source>
        <dbReference type="Proteomes" id="UP000030665"/>
    </source>
</evidence>
<dbReference type="NCBIfam" id="TIGR00673">
    <property type="entry name" value="cynS"/>
    <property type="match status" value="1"/>
</dbReference>
<keyword evidence="2 4" id="KW-0456">Lyase</keyword>
<evidence type="ECO:0000313" key="4">
    <source>
        <dbReference type="EMBL" id="CDW58178.1"/>
    </source>
</evidence>
<dbReference type="EMBL" id="HG806281">
    <property type="protein sequence ID" value="CDW58178.1"/>
    <property type="molecule type" value="Genomic_DNA"/>
</dbReference>
<dbReference type="PIRSF" id="PIRSF001263">
    <property type="entry name" value="Cyanate_hydratas"/>
    <property type="match status" value="1"/>
</dbReference>
<dbReference type="PRINTS" id="PR01693">
    <property type="entry name" value="CYANASE"/>
</dbReference>
<reference evidence="4" key="1">
    <citation type="submission" date="2014-01" db="EMBL/GenBank/DDBJ databases">
        <authorList>
            <person name="Aslett M."/>
        </authorList>
    </citation>
    <scope>NUCLEOTIDE SEQUENCE</scope>
</reference>
<dbReference type="PANTHER" id="PTHR34186:SF2">
    <property type="entry name" value="CYANATE HYDRATASE"/>
    <property type="match status" value="1"/>
</dbReference>
<evidence type="ECO:0000259" key="3">
    <source>
        <dbReference type="SMART" id="SM01116"/>
    </source>
</evidence>
<proteinExistence type="predicted"/>
<protein>
    <submittedName>
        <fullName evidence="4">Cyanate lyase</fullName>
    </submittedName>
</protein>
<dbReference type="SUPFAM" id="SSF55234">
    <property type="entry name" value="Cyanase C-terminal domain"/>
    <property type="match status" value="1"/>
</dbReference>
<dbReference type="InterPro" id="IPR036581">
    <property type="entry name" value="Cyanate_lyase_C_sf"/>
</dbReference>
<dbReference type="InterPro" id="IPR010982">
    <property type="entry name" value="Lambda_DNA-bd_dom_sf"/>
</dbReference>
<sequence>MLRPLLLNSRRSFVSEVSSILTAQEKHEFVRRILSAKRASGLSFDDIANRCQLSNVYCAQLFYNQAQLSGSTATKLKLAVPQLQESDLLEMQKVPMRLPATEQLQDPTIYRFQEVVLLYGQSLKAVMAEKFGDGIMSAIDFQITMEEAFGNGGEKRVLVKLNGKFLPHLEQANR</sequence>
<accession>A0A077ZFA0</accession>
<dbReference type="AlphaFoldDB" id="A0A077ZFA0"/>
<feature type="domain" description="Cyanate lyase C-terminal" evidence="3">
    <location>
        <begin position="99"/>
        <end position="171"/>
    </location>
</feature>
<keyword evidence="5" id="KW-1185">Reference proteome</keyword>
<gene>
    <name evidence="4" type="ORF">TTRE_0000648301</name>
</gene>
<dbReference type="GO" id="GO:0003677">
    <property type="term" value="F:DNA binding"/>
    <property type="evidence" value="ECO:0007669"/>
    <property type="project" value="InterPro"/>
</dbReference>
<dbReference type="Proteomes" id="UP000030665">
    <property type="component" value="Unassembled WGS sequence"/>
</dbReference>
<dbReference type="STRING" id="36087.A0A077ZFA0"/>